<keyword evidence="2" id="KW-1185">Reference proteome</keyword>
<name>A0A366LUB7_9ACTN</name>
<dbReference type="Proteomes" id="UP000253303">
    <property type="component" value="Unassembled WGS sequence"/>
</dbReference>
<dbReference type="EMBL" id="QMEY01000014">
    <property type="protein sequence ID" value="RBQ16959.1"/>
    <property type="molecule type" value="Genomic_DNA"/>
</dbReference>
<protein>
    <submittedName>
        <fullName evidence="1">Uncharacterized protein</fullName>
    </submittedName>
</protein>
<evidence type="ECO:0000313" key="2">
    <source>
        <dbReference type="Proteomes" id="UP000253303"/>
    </source>
</evidence>
<evidence type="ECO:0000313" key="1">
    <source>
        <dbReference type="EMBL" id="RBQ16959.1"/>
    </source>
</evidence>
<sequence length="107" mass="11415">MDSLMLINPLRYAAAGEAARRLVVALASFGIRAEVQWGYGTVRVSLGCGLVVTVERDGICRQPPVEVRGTGPAAVYLSVDEAAVALAEEHARINPPHEEDPHDAAPR</sequence>
<proteinExistence type="predicted"/>
<accession>A0A366LUB7</accession>
<comment type="caution">
    <text evidence="1">The sequence shown here is derived from an EMBL/GenBank/DDBJ whole genome shotgun (WGS) entry which is preliminary data.</text>
</comment>
<reference evidence="1 2" key="1">
    <citation type="submission" date="2018-06" db="EMBL/GenBank/DDBJ databases">
        <title>Sphaerisporangium craniellae sp. nov., isolated from a marine sponge in the South China Sea.</title>
        <authorList>
            <person name="Li L."/>
        </authorList>
    </citation>
    <scope>NUCLEOTIDE SEQUENCE [LARGE SCALE GENOMIC DNA]</scope>
    <source>
        <strain evidence="1 2">LHW63015</strain>
    </source>
</reference>
<gene>
    <name evidence="1" type="ORF">DP939_28320</name>
</gene>
<organism evidence="1 2">
    <name type="scientific">Spongiactinospora rosea</name>
    <dbReference type="NCBI Taxonomy" id="2248750"/>
    <lineage>
        <taxon>Bacteria</taxon>
        <taxon>Bacillati</taxon>
        <taxon>Actinomycetota</taxon>
        <taxon>Actinomycetes</taxon>
        <taxon>Streptosporangiales</taxon>
        <taxon>Streptosporangiaceae</taxon>
        <taxon>Spongiactinospora</taxon>
    </lineage>
</organism>
<dbReference type="AlphaFoldDB" id="A0A366LUB7"/>